<reference evidence="2 3" key="1">
    <citation type="submission" date="2022-11" db="EMBL/GenBank/DDBJ databases">
        <title>Study of microbial diversity in lake waters.</title>
        <authorList>
            <person name="Zhang J."/>
        </authorList>
    </citation>
    <scope>NUCLEOTIDE SEQUENCE [LARGE SCALE GENOMIC DNA]</scope>
    <source>
        <strain evidence="2 3">DT12</strain>
    </source>
</reference>
<proteinExistence type="predicted"/>
<feature type="domain" description="N-acetyltransferase" evidence="1">
    <location>
        <begin position="11"/>
        <end position="177"/>
    </location>
</feature>
<accession>A0ABT3X1A4</accession>
<dbReference type="PANTHER" id="PTHR43441">
    <property type="entry name" value="RIBOSOMAL-PROTEIN-SERINE ACETYLTRANSFERASE"/>
    <property type="match status" value="1"/>
</dbReference>
<dbReference type="CDD" id="cd04301">
    <property type="entry name" value="NAT_SF"/>
    <property type="match status" value="1"/>
</dbReference>
<dbReference type="Pfam" id="PF13302">
    <property type="entry name" value="Acetyltransf_3"/>
    <property type="match status" value="1"/>
</dbReference>
<keyword evidence="3" id="KW-1185">Reference proteome</keyword>
<evidence type="ECO:0000259" key="1">
    <source>
        <dbReference type="PROSITE" id="PS51186"/>
    </source>
</evidence>
<comment type="caution">
    <text evidence="2">The sequence shown here is derived from an EMBL/GenBank/DDBJ whole genome shotgun (WGS) entry which is preliminary data.</text>
</comment>
<dbReference type="RefSeq" id="WP_267150580.1">
    <property type="nucleotide sequence ID" value="NZ_JAPMLT010000002.1"/>
</dbReference>
<name>A0ABT3X1A4_9BACL</name>
<evidence type="ECO:0000313" key="2">
    <source>
        <dbReference type="EMBL" id="MCX7569335.1"/>
    </source>
</evidence>
<dbReference type="Proteomes" id="UP001208017">
    <property type="component" value="Unassembled WGS sequence"/>
</dbReference>
<dbReference type="PANTHER" id="PTHR43441:SF11">
    <property type="entry name" value="RIBOSOMAL-PROTEIN-SERINE ACETYLTRANSFERASE"/>
    <property type="match status" value="1"/>
</dbReference>
<evidence type="ECO:0000313" key="3">
    <source>
        <dbReference type="Proteomes" id="UP001208017"/>
    </source>
</evidence>
<protein>
    <submittedName>
        <fullName evidence="2">GNAT family protein</fullName>
    </submittedName>
</protein>
<dbReference type="PROSITE" id="PS51186">
    <property type="entry name" value="GNAT"/>
    <property type="match status" value="1"/>
</dbReference>
<gene>
    <name evidence="2" type="ORF">OS242_05130</name>
</gene>
<dbReference type="InterPro" id="IPR016181">
    <property type="entry name" value="Acyl_CoA_acyltransferase"/>
</dbReference>
<organism evidence="2 3">
    <name type="scientific">Tumebacillus lacus</name>
    <dbReference type="NCBI Taxonomy" id="2995335"/>
    <lineage>
        <taxon>Bacteria</taxon>
        <taxon>Bacillati</taxon>
        <taxon>Bacillota</taxon>
        <taxon>Bacilli</taxon>
        <taxon>Bacillales</taxon>
        <taxon>Alicyclobacillaceae</taxon>
        <taxon>Tumebacillus</taxon>
    </lineage>
</organism>
<dbReference type="Gene3D" id="3.40.630.30">
    <property type="match status" value="1"/>
</dbReference>
<dbReference type="SUPFAM" id="SSF55729">
    <property type="entry name" value="Acyl-CoA N-acyltransferases (Nat)"/>
    <property type="match status" value="1"/>
</dbReference>
<dbReference type="EMBL" id="JAPMLT010000002">
    <property type="protein sequence ID" value="MCX7569335.1"/>
    <property type="molecule type" value="Genomic_DNA"/>
</dbReference>
<dbReference type="InterPro" id="IPR000182">
    <property type="entry name" value="GNAT_dom"/>
</dbReference>
<dbReference type="InterPro" id="IPR051908">
    <property type="entry name" value="Ribosomal_N-acetyltransferase"/>
</dbReference>
<sequence length="187" mass="21802">MFNRTHFPVHFDLRPVTLSDADSHFALIDGSRDYLRRWLPFIDDSRSPEDSLGFLQYALQAQEEGSAMYFAILSEGEFAGVIGYHRIDRENNIATVGCWLGLPYQGRGLAHAAYAAVIEYAFTELDMNRVQMFVSTDNERSNRAKERLGMTREGLIRQAEWLYDRYVDHCIWSILRDEWNQREEPAR</sequence>